<name>A0A7J7XB95_PIPKU</name>
<dbReference type="EMBL" id="JACAGB010000008">
    <property type="protein sequence ID" value="KAF6346934.1"/>
    <property type="molecule type" value="Genomic_DNA"/>
</dbReference>
<dbReference type="Proteomes" id="UP000558488">
    <property type="component" value="Unassembled WGS sequence"/>
</dbReference>
<reference evidence="2 3" key="1">
    <citation type="journal article" date="2020" name="Nature">
        <title>Six reference-quality genomes reveal evolution of bat adaptations.</title>
        <authorList>
            <person name="Jebb D."/>
            <person name="Huang Z."/>
            <person name="Pippel M."/>
            <person name="Hughes G.M."/>
            <person name="Lavrichenko K."/>
            <person name="Devanna P."/>
            <person name="Winkler S."/>
            <person name="Jermiin L.S."/>
            <person name="Skirmuntt E.C."/>
            <person name="Katzourakis A."/>
            <person name="Burkitt-Gray L."/>
            <person name="Ray D.A."/>
            <person name="Sullivan K.A.M."/>
            <person name="Roscito J.G."/>
            <person name="Kirilenko B.M."/>
            <person name="Davalos L.M."/>
            <person name="Corthals A.P."/>
            <person name="Power M.L."/>
            <person name="Jones G."/>
            <person name="Ransome R.D."/>
            <person name="Dechmann D.K.N."/>
            <person name="Locatelli A.G."/>
            <person name="Puechmaille S.J."/>
            <person name="Fedrigo O."/>
            <person name="Jarvis E.D."/>
            <person name="Hiller M."/>
            <person name="Vernes S.C."/>
            <person name="Myers E.W."/>
            <person name="Teeling E.C."/>
        </authorList>
    </citation>
    <scope>NUCLEOTIDE SEQUENCE [LARGE SCALE GENOMIC DNA]</scope>
    <source>
        <strain evidence="2">MPipKuh1</strain>
        <tissue evidence="2">Flight muscle</tissue>
    </source>
</reference>
<dbReference type="AlphaFoldDB" id="A0A7J7XB95"/>
<proteinExistence type="predicted"/>
<accession>A0A7J7XB95</accession>
<feature type="compositionally biased region" description="Polar residues" evidence="1">
    <location>
        <begin position="131"/>
        <end position="143"/>
    </location>
</feature>
<feature type="region of interest" description="Disordered" evidence="1">
    <location>
        <begin position="66"/>
        <end position="95"/>
    </location>
</feature>
<evidence type="ECO:0000313" key="2">
    <source>
        <dbReference type="EMBL" id="KAF6346934.1"/>
    </source>
</evidence>
<evidence type="ECO:0000313" key="3">
    <source>
        <dbReference type="Proteomes" id="UP000558488"/>
    </source>
</evidence>
<organism evidence="2 3">
    <name type="scientific">Pipistrellus kuhlii</name>
    <name type="common">Kuhl's pipistrelle</name>
    <dbReference type="NCBI Taxonomy" id="59472"/>
    <lineage>
        <taxon>Eukaryota</taxon>
        <taxon>Metazoa</taxon>
        <taxon>Chordata</taxon>
        <taxon>Craniata</taxon>
        <taxon>Vertebrata</taxon>
        <taxon>Euteleostomi</taxon>
        <taxon>Mammalia</taxon>
        <taxon>Eutheria</taxon>
        <taxon>Laurasiatheria</taxon>
        <taxon>Chiroptera</taxon>
        <taxon>Yangochiroptera</taxon>
        <taxon>Vespertilionidae</taxon>
        <taxon>Pipistrellus</taxon>
    </lineage>
</organism>
<comment type="caution">
    <text evidence="2">The sequence shown here is derived from an EMBL/GenBank/DDBJ whole genome shotgun (WGS) entry which is preliminary data.</text>
</comment>
<evidence type="ECO:0000256" key="1">
    <source>
        <dbReference type="SAM" id="MobiDB-lite"/>
    </source>
</evidence>
<gene>
    <name evidence="2" type="ORF">mPipKuh1_010668</name>
</gene>
<sequence>MTELLLDPTQLPLTAKPEQAQGRVLGTRILVTDVPLRLPLRTGVKGEDQASWEGGLLGSPWFEDQHLSRSQGQPAILPSDKPELAGPRRHKMTPKSPFFRSQCCVCKMRISRPGSVPQWLSVDLEPGGQGSASSQSTCPGLQA</sequence>
<feature type="region of interest" description="Disordered" evidence="1">
    <location>
        <begin position="118"/>
        <end position="143"/>
    </location>
</feature>
<protein>
    <submittedName>
        <fullName evidence="2">Uncharacterized protein</fullName>
    </submittedName>
</protein>
<keyword evidence="3" id="KW-1185">Reference proteome</keyword>